<dbReference type="AlphaFoldDB" id="A0A291GH52"/>
<evidence type="ECO:0000313" key="1">
    <source>
        <dbReference type="EMBL" id="ATG49346.1"/>
    </source>
</evidence>
<reference evidence="1 2" key="1">
    <citation type="submission" date="2017-06" db="EMBL/GenBank/DDBJ databases">
        <title>Celeribacter sp. TSPH2 complete genome sequence.</title>
        <authorList>
            <person name="Woo J.-H."/>
            <person name="Kim H.-S."/>
        </authorList>
    </citation>
    <scope>NUCLEOTIDE SEQUENCE [LARGE SCALE GENOMIC DNA]</scope>
    <source>
        <strain evidence="1 2">TSPH2</strain>
    </source>
</reference>
<gene>
    <name evidence="1" type="ORF">CEW89_18245</name>
</gene>
<organism evidence="1 2">
    <name type="scientific">Celeribacter ethanolicus</name>
    <dbReference type="NCBI Taxonomy" id="1758178"/>
    <lineage>
        <taxon>Bacteria</taxon>
        <taxon>Pseudomonadati</taxon>
        <taxon>Pseudomonadota</taxon>
        <taxon>Alphaproteobacteria</taxon>
        <taxon>Rhodobacterales</taxon>
        <taxon>Roseobacteraceae</taxon>
        <taxon>Celeribacter</taxon>
    </lineage>
</organism>
<evidence type="ECO:0000313" key="2">
    <source>
        <dbReference type="Proteomes" id="UP000217935"/>
    </source>
</evidence>
<dbReference type="Proteomes" id="UP000217935">
    <property type="component" value="Chromosome"/>
</dbReference>
<dbReference type="EMBL" id="CP022196">
    <property type="protein sequence ID" value="ATG49346.1"/>
    <property type="molecule type" value="Genomic_DNA"/>
</dbReference>
<dbReference type="KEGG" id="ceh:CEW89_18245"/>
<keyword evidence="2" id="KW-1185">Reference proteome</keyword>
<proteinExistence type="predicted"/>
<sequence>MLEMVAKKYGEKNNLSDKGTLAKNLRLMADDLKEKTIIDPKTHEDVMRLISDTRSMVSIENLQRILHSTSQMPSEDDLITMWDCFEPLIVNALRNLQPSSK</sequence>
<name>A0A291GH52_9RHOB</name>
<protein>
    <submittedName>
        <fullName evidence="1">Uncharacterized protein</fullName>
    </submittedName>
</protein>
<accession>A0A291GH52</accession>